<feature type="transmembrane region" description="Helical" evidence="1">
    <location>
        <begin position="12"/>
        <end position="40"/>
    </location>
</feature>
<dbReference type="AlphaFoldDB" id="A0AAE2V831"/>
<keyword evidence="1" id="KW-1133">Transmembrane helix</keyword>
<evidence type="ECO:0000256" key="1">
    <source>
        <dbReference type="SAM" id="Phobius"/>
    </source>
</evidence>
<dbReference type="RefSeq" id="WP_309489443.1">
    <property type="nucleotide sequence ID" value="NZ_JAENIG010000004.1"/>
</dbReference>
<accession>A0AAE2V831</accession>
<name>A0AAE2V831_9BACT</name>
<proteinExistence type="predicted"/>
<gene>
    <name evidence="2" type="ORF">JIN83_07660</name>
</gene>
<reference evidence="2" key="1">
    <citation type="submission" date="2021-01" db="EMBL/GenBank/DDBJ databases">
        <title>Modified the classification status of verrucomicrobia.</title>
        <authorList>
            <person name="Feng X."/>
        </authorList>
    </citation>
    <scope>NUCLEOTIDE SEQUENCE</scope>
    <source>
        <strain evidence="2">5K15</strain>
    </source>
</reference>
<keyword evidence="1" id="KW-0812">Transmembrane</keyword>
<evidence type="ECO:0000313" key="3">
    <source>
        <dbReference type="Proteomes" id="UP000634206"/>
    </source>
</evidence>
<feature type="transmembrane region" description="Helical" evidence="1">
    <location>
        <begin position="46"/>
        <end position="63"/>
    </location>
</feature>
<protein>
    <submittedName>
        <fullName evidence="2">Uncharacterized protein</fullName>
    </submittedName>
</protein>
<organism evidence="2 3">
    <name type="scientific">Oceaniferula flava</name>
    <dbReference type="NCBI Taxonomy" id="2800421"/>
    <lineage>
        <taxon>Bacteria</taxon>
        <taxon>Pseudomonadati</taxon>
        <taxon>Verrucomicrobiota</taxon>
        <taxon>Verrucomicrobiia</taxon>
        <taxon>Verrucomicrobiales</taxon>
        <taxon>Verrucomicrobiaceae</taxon>
        <taxon>Oceaniferula</taxon>
    </lineage>
</organism>
<evidence type="ECO:0000313" key="2">
    <source>
        <dbReference type="EMBL" id="MBK1854832.1"/>
    </source>
</evidence>
<dbReference type="Proteomes" id="UP000634206">
    <property type="component" value="Unassembled WGS sequence"/>
</dbReference>
<dbReference type="EMBL" id="JAENIG010000004">
    <property type="protein sequence ID" value="MBK1854832.1"/>
    <property type="molecule type" value="Genomic_DNA"/>
</dbReference>
<comment type="caution">
    <text evidence="2">The sequence shown here is derived from an EMBL/GenBank/DDBJ whole genome shotgun (WGS) entry which is preliminary data.</text>
</comment>
<keyword evidence="1" id="KW-0472">Membrane</keyword>
<keyword evidence="3" id="KW-1185">Reference proteome</keyword>
<sequence>MSHTRHRVLNRRVLFLLSVTLIFRIIMLATALGAIIYALNQHAMEPLYLAGGCLAFVLILQMIHSIESSKVVCPVCRSHILKNKRCSKHKNAKTTLGSHVLRVGLQVVFTKHFLCQYCNERYQWRGKRQPKTDLTQSVDPRLPRA</sequence>